<proteinExistence type="predicted"/>
<feature type="region of interest" description="Disordered" evidence="1">
    <location>
        <begin position="39"/>
        <end position="71"/>
    </location>
</feature>
<gene>
    <name evidence="2" type="primary">RvY_10127</name>
    <name evidence="2" type="synonym">RvY_10127.2</name>
    <name evidence="2" type="ORF">RvY_10127-2</name>
</gene>
<keyword evidence="3" id="KW-1185">Reference proteome</keyword>
<evidence type="ECO:0000313" key="3">
    <source>
        <dbReference type="Proteomes" id="UP000186922"/>
    </source>
</evidence>
<accession>A0A1D1VBR0</accession>
<protein>
    <submittedName>
        <fullName evidence="2">Uncharacterized protein</fullName>
    </submittedName>
</protein>
<organism evidence="2 3">
    <name type="scientific">Ramazzottius varieornatus</name>
    <name type="common">Water bear</name>
    <name type="synonym">Tardigrade</name>
    <dbReference type="NCBI Taxonomy" id="947166"/>
    <lineage>
        <taxon>Eukaryota</taxon>
        <taxon>Metazoa</taxon>
        <taxon>Ecdysozoa</taxon>
        <taxon>Tardigrada</taxon>
        <taxon>Eutardigrada</taxon>
        <taxon>Parachela</taxon>
        <taxon>Hypsibioidea</taxon>
        <taxon>Ramazzottiidae</taxon>
        <taxon>Ramazzottius</taxon>
    </lineage>
</organism>
<evidence type="ECO:0000256" key="1">
    <source>
        <dbReference type="SAM" id="MobiDB-lite"/>
    </source>
</evidence>
<name>A0A1D1VBR0_RAMVA</name>
<dbReference type="AlphaFoldDB" id="A0A1D1VBR0"/>
<comment type="caution">
    <text evidence="2">The sequence shown here is derived from an EMBL/GenBank/DDBJ whole genome shotgun (WGS) entry which is preliminary data.</text>
</comment>
<dbReference type="Proteomes" id="UP000186922">
    <property type="component" value="Unassembled WGS sequence"/>
</dbReference>
<sequence>MPLLEPSSDPEGFVMIRNPSPTTIECTPELITLAWRISRSSQPKNGQISSRRNAVLNGSTRSGSSFHKPSMEWSFSTRTCNRTCSTNCAGSPTFWTSLSRNNGSSVQYGTPLGISIERRSATILSFIPVLK</sequence>
<reference evidence="2 3" key="1">
    <citation type="journal article" date="2016" name="Nat. Commun.">
        <title>Extremotolerant tardigrade genome and improved radiotolerance of human cultured cells by tardigrade-unique protein.</title>
        <authorList>
            <person name="Hashimoto T."/>
            <person name="Horikawa D.D."/>
            <person name="Saito Y."/>
            <person name="Kuwahara H."/>
            <person name="Kozuka-Hata H."/>
            <person name="Shin-I T."/>
            <person name="Minakuchi Y."/>
            <person name="Ohishi K."/>
            <person name="Motoyama A."/>
            <person name="Aizu T."/>
            <person name="Enomoto A."/>
            <person name="Kondo K."/>
            <person name="Tanaka S."/>
            <person name="Hara Y."/>
            <person name="Koshikawa S."/>
            <person name="Sagara H."/>
            <person name="Miura T."/>
            <person name="Yokobori S."/>
            <person name="Miyagawa K."/>
            <person name="Suzuki Y."/>
            <person name="Kubo T."/>
            <person name="Oyama M."/>
            <person name="Kohara Y."/>
            <person name="Fujiyama A."/>
            <person name="Arakawa K."/>
            <person name="Katayama T."/>
            <person name="Toyoda A."/>
            <person name="Kunieda T."/>
        </authorList>
    </citation>
    <scope>NUCLEOTIDE SEQUENCE [LARGE SCALE GENOMIC DNA]</scope>
    <source>
        <strain evidence="2 3">YOKOZUNA-1</strain>
    </source>
</reference>
<dbReference type="EMBL" id="BDGG01000005">
    <property type="protein sequence ID" value="GAU99081.1"/>
    <property type="molecule type" value="Genomic_DNA"/>
</dbReference>
<feature type="compositionally biased region" description="Polar residues" evidence="1">
    <location>
        <begin position="39"/>
        <end position="67"/>
    </location>
</feature>
<evidence type="ECO:0000313" key="2">
    <source>
        <dbReference type="EMBL" id="GAU99081.1"/>
    </source>
</evidence>